<evidence type="ECO:0000313" key="2">
    <source>
        <dbReference type="EMBL" id="GHE57094.1"/>
    </source>
</evidence>
<evidence type="ECO:0000259" key="1">
    <source>
        <dbReference type="Pfam" id="PF01872"/>
    </source>
</evidence>
<accession>A0ABQ3I5V9</accession>
<keyword evidence="3" id="KW-1185">Reference proteome</keyword>
<name>A0ABQ3I5V9_9BACT</name>
<dbReference type="EMBL" id="BNAG01000001">
    <property type="protein sequence ID" value="GHE57094.1"/>
    <property type="molecule type" value="Genomic_DNA"/>
</dbReference>
<gene>
    <name evidence="2" type="ORF">GCM10011340_10140</name>
</gene>
<proteinExistence type="predicted"/>
<feature type="domain" description="Bacterial bifunctional deaminase-reductase C-terminal" evidence="1">
    <location>
        <begin position="72"/>
        <end position="168"/>
    </location>
</feature>
<dbReference type="Proteomes" id="UP000658258">
    <property type="component" value="Unassembled WGS sequence"/>
</dbReference>
<protein>
    <submittedName>
        <fullName evidence="2">Dihydrofolate reductase</fullName>
    </submittedName>
</protein>
<dbReference type="InterPro" id="IPR050765">
    <property type="entry name" value="Riboflavin_Biosynth_HTPR"/>
</dbReference>
<organism evidence="2 3">
    <name type="scientific">Roseivirga thermotolerans</name>
    <dbReference type="NCBI Taxonomy" id="1758176"/>
    <lineage>
        <taxon>Bacteria</taxon>
        <taxon>Pseudomonadati</taxon>
        <taxon>Bacteroidota</taxon>
        <taxon>Cytophagia</taxon>
        <taxon>Cytophagales</taxon>
        <taxon>Roseivirgaceae</taxon>
        <taxon>Roseivirga</taxon>
    </lineage>
</organism>
<dbReference type="Gene3D" id="3.40.430.10">
    <property type="entry name" value="Dihydrofolate Reductase, subunit A"/>
    <property type="match status" value="1"/>
</dbReference>
<sequence>MRKIVAYIAISLDGKIADSDFGVEWLDQVPNPEHTDYGYADFFAGIETTIMGNSTYRQVLGFGQPFPYASKTNYVLTRDRSQEKDENVTFIYEDPVAAIGQIKAQPGNNIWLIGGGQVNSLCLESGLLDELIVFVMPVVVGKGVSLFSDERHMRLLELKETKSYQSGVVELRYTVSSQLAPES</sequence>
<dbReference type="RefSeq" id="WP_189629098.1">
    <property type="nucleotide sequence ID" value="NZ_BNAG01000001.1"/>
</dbReference>
<dbReference type="PANTHER" id="PTHR38011:SF11">
    <property type="entry name" value="2,5-DIAMINO-6-RIBOSYLAMINO-4(3H)-PYRIMIDINONE 5'-PHOSPHATE REDUCTASE"/>
    <property type="match status" value="1"/>
</dbReference>
<dbReference type="InterPro" id="IPR024072">
    <property type="entry name" value="DHFR-like_dom_sf"/>
</dbReference>
<dbReference type="SUPFAM" id="SSF53597">
    <property type="entry name" value="Dihydrofolate reductase-like"/>
    <property type="match status" value="1"/>
</dbReference>
<evidence type="ECO:0000313" key="3">
    <source>
        <dbReference type="Proteomes" id="UP000658258"/>
    </source>
</evidence>
<dbReference type="InterPro" id="IPR002734">
    <property type="entry name" value="RibDG_C"/>
</dbReference>
<dbReference type="PANTHER" id="PTHR38011">
    <property type="entry name" value="DIHYDROFOLATE REDUCTASE FAMILY PROTEIN (AFU_ORTHOLOGUE AFUA_8G06820)"/>
    <property type="match status" value="1"/>
</dbReference>
<comment type="caution">
    <text evidence="2">The sequence shown here is derived from an EMBL/GenBank/DDBJ whole genome shotgun (WGS) entry which is preliminary data.</text>
</comment>
<reference evidence="3" key="1">
    <citation type="journal article" date="2019" name="Int. J. Syst. Evol. Microbiol.">
        <title>The Global Catalogue of Microorganisms (GCM) 10K type strain sequencing project: providing services to taxonomists for standard genome sequencing and annotation.</title>
        <authorList>
            <consortium name="The Broad Institute Genomics Platform"/>
            <consortium name="The Broad Institute Genome Sequencing Center for Infectious Disease"/>
            <person name="Wu L."/>
            <person name="Ma J."/>
        </authorList>
    </citation>
    <scope>NUCLEOTIDE SEQUENCE [LARGE SCALE GENOMIC DNA]</scope>
    <source>
        <strain evidence="3">CGMCC 1.15111</strain>
    </source>
</reference>
<dbReference type="Pfam" id="PF01872">
    <property type="entry name" value="RibD_C"/>
    <property type="match status" value="1"/>
</dbReference>